<dbReference type="InterPro" id="IPR013154">
    <property type="entry name" value="ADH-like_N"/>
</dbReference>
<dbReference type="Gene3D" id="3.40.50.720">
    <property type="entry name" value="NAD(P)-binding Rossmann-like Domain"/>
    <property type="match status" value="1"/>
</dbReference>
<organism evidence="2 3">
    <name type="scientific">Nonomuraea dietziae</name>
    <dbReference type="NCBI Taxonomy" id="65515"/>
    <lineage>
        <taxon>Bacteria</taxon>
        <taxon>Bacillati</taxon>
        <taxon>Actinomycetota</taxon>
        <taxon>Actinomycetes</taxon>
        <taxon>Streptosporangiales</taxon>
        <taxon>Streptosporangiaceae</taxon>
        <taxon>Nonomuraea</taxon>
    </lineage>
</organism>
<dbReference type="InterPro" id="IPR011032">
    <property type="entry name" value="GroES-like_sf"/>
</dbReference>
<dbReference type="Proteomes" id="UP000579945">
    <property type="component" value="Unassembled WGS sequence"/>
</dbReference>
<dbReference type="InterPro" id="IPR020843">
    <property type="entry name" value="ER"/>
</dbReference>
<dbReference type="CDD" id="cd05289">
    <property type="entry name" value="MDR_like_2"/>
    <property type="match status" value="1"/>
</dbReference>
<dbReference type="AlphaFoldDB" id="A0A7W5V408"/>
<dbReference type="GeneID" id="95392301"/>
<comment type="caution">
    <text evidence="2">The sequence shown here is derived from an EMBL/GenBank/DDBJ whole genome shotgun (WGS) entry which is preliminary data.</text>
</comment>
<dbReference type="GO" id="GO:0016491">
    <property type="term" value="F:oxidoreductase activity"/>
    <property type="evidence" value="ECO:0007669"/>
    <property type="project" value="InterPro"/>
</dbReference>
<dbReference type="PANTHER" id="PTHR44013">
    <property type="entry name" value="ZINC-TYPE ALCOHOL DEHYDROGENASE-LIKE PROTEIN C16A3.02C"/>
    <property type="match status" value="1"/>
</dbReference>
<dbReference type="Gene3D" id="3.90.180.10">
    <property type="entry name" value="Medium-chain alcohol dehydrogenases, catalytic domain"/>
    <property type="match status" value="1"/>
</dbReference>
<dbReference type="Pfam" id="PF08240">
    <property type="entry name" value="ADH_N"/>
    <property type="match status" value="1"/>
</dbReference>
<name>A0A7W5V408_9ACTN</name>
<keyword evidence="3" id="KW-1185">Reference proteome</keyword>
<dbReference type="EMBL" id="JACIBV010000001">
    <property type="protein sequence ID" value="MBB3730141.1"/>
    <property type="molecule type" value="Genomic_DNA"/>
</dbReference>
<protein>
    <submittedName>
        <fullName evidence="2">NADPH:quinone reductase-like Zn-dependent oxidoreductase</fullName>
    </submittedName>
</protein>
<gene>
    <name evidence="2" type="ORF">FHR33_006001</name>
</gene>
<reference evidence="2 3" key="1">
    <citation type="submission" date="2020-08" db="EMBL/GenBank/DDBJ databases">
        <title>Sequencing the genomes of 1000 actinobacteria strains.</title>
        <authorList>
            <person name="Klenk H.-P."/>
        </authorList>
    </citation>
    <scope>NUCLEOTIDE SEQUENCE [LARGE SCALE GENOMIC DNA]</scope>
    <source>
        <strain evidence="2 3">DSM 44320</strain>
    </source>
</reference>
<dbReference type="Pfam" id="PF13602">
    <property type="entry name" value="ADH_zinc_N_2"/>
    <property type="match status" value="1"/>
</dbReference>
<evidence type="ECO:0000313" key="3">
    <source>
        <dbReference type="Proteomes" id="UP000579945"/>
    </source>
</evidence>
<dbReference type="SMART" id="SM00829">
    <property type="entry name" value="PKS_ER"/>
    <property type="match status" value="1"/>
</dbReference>
<dbReference type="SUPFAM" id="SSF50129">
    <property type="entry name" value="GroES-like"/>
    <property type="match status" value="1"/>
</dbReference>
<dbReference type="RefSeq" id="WP_183654420.1">
    <property type="nucleotide sequence ID" value="NZ_BAAAXX010000019.1"/>
</dbReference>
<dbReference type="InterPro" id="IPR036291">
    <property type="entry name" value="NAD(P)-bd_dom_sf"/>
</dbReference>
<dbReference type="InterPro" id="IPR052733">
    <property type="entry name" value="Chloroplast_QOR"/>
</dbReference>
<dbReference type="PANTHER" id="PTHR44013:SF1">
    <property type="entry name" value="ZINC-TYPE ALCOHOL DEHYDROGENASE-LIKE PROTEIN C16A3.02C"/>
    <property type="match status" value="1"/>
</dbReference>
<accession>A0A7W5V408</accession>
<proteinExistence type="predicted"/>
<sequence>MRAVAFTAFGAAPEVTELPVPEPAPGEVLVQVRASSVNGFDLGVLGGFLKGVYEYEFPVVIGKDFAGVVAAVGEGVNEMAVGDEVFGVVMRPTLGQGGFAEYVAVPQGYGIARLPDGLDHARAGVLGLAGTAALNALDAVAPEAGESVLISGATGGVGALAIQLAASRGATVIATARPGAETEFVTGLGAAHAVDHADLAAGVRAVAPGGVHAALHLAGDGAAVADLLANGGRFASTVHFTPENAGERDLKATTVMADPNPATLALLAAEVVQGRLRVPVARVYPLEEAQRAIADFTGGTLGKLAVSI</sequence>
<dbReference type="SUPFAM" id="SSF51735">
    <property type="entry name" value="NAD(P)-binding Rossmann-fold domains"/>
    <property type="match status" value="1"/>
</dbReference>
<evidence type="ECO:0000313" key="2">
    <source>
        <dbReference type="EMBL" id="MBB3730141.1"/>
    </source>
</evidence>
<evidence type="ECO:0000259" key="1">
    <source>
        <dbReference type="SMART" id="SM00829"/>
    </source>
</evidence>
<feature type="domain" description="Enoyl reductase (ER)" evidence="1">
    <location>
        <begin position="10"/>
        <end position="306"/>
    </location>
</feature>